<dbReference type="GO" id="GO:0008270">
    <property type="term" value="F:zinc ion binding"/>
    <property type="evidence" value="ECO:0007669"/>
    <property type="project" value="InterPro"/>
</dbReference>
<comment type="caution">
    <text evidence="2">The sequence shown here is derived from an EMBL/GenBank/DDBJ whole genome shotgun (WGS) entry which is preliminary data.</text>
</comment>
<evidence type="ECO:0000313" key="3">
    <source>
        <dbReference type="Proteomes" id="UP000003477"/>
    </source>
</evidence>
<feature type="domain" description="HNH nuclease" evidence="1">
    <location>
        <begin position="8"/>
        <end position="61"/>
    </location>
</feature>
<dbReference type="PATRIC" id="fig|423471.3.peg.5521"/>
<dbReference type="GO" id="GO:0004519">
    <property type="term" value="F:endonuclease activity"/>
    <property type="evidence" value="ECO:0007669"/>
    <property type="project" value="InterPro"/>
</dbReference>
<dbReference type="PANTHER" id="PTHR33877">
    <property type="entry name" value="SLL1193 PROTEIN"/>
    <property type="match status" value="1"/>
</dbReference>
<dbReference type="PANTHER" id="PTHR33877:SF2">
    <property type="entry name" value="OS07G0170200 PROTEIN"/>
    <property type="match status" value="1"/>
</dbReference>
<evidence type="ECO:0000313" key="2">
    <source>
        <dbReference type="EMBL" id="EHJ09318.1"/>
    </source>
</evidence>
<reference evidence="2 3" key="1">
    <citation type="journal article" date="2011" name="Front. Microbiol.">
        <title>Two Strains of Crocosphaera watsonii with Highly Conserved Genomes are Distinguished by Strain-Specific Features.</title>
        <authorList>
            <person name="Bench S.R."/>
            <person name="Ilikchyan I.N."/>
            <person name="Tripp H.J."/>
            <person name="Zehr J.P."/>
        </authorList>
    </citation>
    <scope>NUCLEOTIDE SEQUENCE [LARGE SCALE GENOMIC DNA]</scope>
    <source>
        <strain evidence="2 3">WH 0003</strain>
    </source>
</reference>
<dbReference type="AlphaFoldDB" id="G5JER7"/>
<protein>
    <recommendedName>
        <fullName evidence="1">HNH nuclease domain-containing protein</fullName>
    </recommendedName>
</protein>
<dbReference type="InterPro" id="IPR052892">
    <property type="entry name" value="NA-targeting_endonuclease"/>
</dbReference>
<dbReference type="InterPro" id="IPR003615">
    <property type="entry name" value="HNH_nuc"/>
</dbReference>
<dbReference type="CDD" id="cd00085">
    <property type="entry name" value="HNHc"/>
    <property type="match status" value="1"/>
</dbReference>
<dbReference type="Proteomes" id="UP000003477">
    <property type="component" value="Unassembled WGS sequence"/>
</dbReference>
<organism evidence="2 3">
    <name type="scientific">Crocosphaera watsonii WH 0003</name>
    <dbReference type="NCBI Taxonomy" id="423471"/>
    <lineage>
        <taxon>Bacteria</taxon>
        <taxon>Bacillati</taxon>
        <taxon>Cyanobacteriota</taxon>
        <taxon>Cyanophyceae</taxon>
        <taxon>Oscillatoriophycideae</taxon>
        <taxon>Chroococcales</taxon>
        <taxon>Aphanothecaceae</taxon>
        <taxon>Crocosphaera</taxon>
    </lineage>
</organism>
<dbReference type="Pfam" id="PF01844">
    <property type="entry name" value="HNH"/>
    <property type="match status" value="1"/>
</dbReference>
<dbReference type="SMART" id="SM00507">
    <property type="entry name" value="HNHc"/>
    <property type="match status" value="1"/>
</dbReference>
<dbReference type="EMBL" id="AESD01001081">
    <property type="protein sequence ID" value="EHJ09318.1"/>
    <property type="molecule type" value="Genomic_DNA"/>
</dbReference>
<dbReference type="GO" id="GO:0003676">
    <property type="term" value="F:nucleic acid binding"/>
    <property type="evidence" value="ECO:0007669"/>
    <property type="project" value="InterPro"/>
</dbReference>
<dbReference type="Gene3D" id="1.10.30.50">
    <property type="match status" value="1"/>
</dbReference>
<dbReference type="InterPro" id="IPR002711">
    <property type="entry name" value="HNH"/>
</dbReference>
<dbReference type="RefSeq" id="WP_007313631.1">
    <property type="nucleotide sequence ID" value="NZ_AESD01001081.1"/>
</dbReference>
<dbReference type="GeneID" id="88769201"/>
<name>G5JER7_CROWT</name>
<accession>G5JER7</accession>
<gene>
    <name evidence="2" type="ORF">CWATWH0003_B254</name>
</gene>
<sequence>MKRNFSNSQRLQLLRKAGYRCQICGTKLTVDNWEADHIIAYSKGGKTENWNGQALCSTCNRQKGNR</sequence>
<evidence type="ECO:0000259" key="1">
    <source>
        <dbReference type="SMART" id="SM00507"/>
    </source>
</evidence>
<proteinExistence type="predicted"/>